<gene>
    <name evidence="2" type="ORF">BG011_003114</name>
</gene>
<organism evidence="2 3">
    <name type="scientific">Mortierella polycephala</name>
    <dbReference type="NCBI Taxonomy" id="41804"/>
    <lineage>
        <taxon>Eukaryota</taxon>
        <taxon>Fungi</taxon>
        <taxon>Fungi incertae sedis</taxon>
        <taxon>Mucoromycota</taxon>
        <taxon>Mortierellomycotina</taxon>
        <taxon>Mortierellomycetes</taxon>
        <taxon>Mortierellales</taxon>
        <taxon>Mortierellaceae</taxon>
        <taxon>Mortierella</taxon>
    </lineage>
</organism>
<evidence type="ECO:0000313" key="3">
    <source>
        <dbReference type="Proteomes" id="UP000726737"/>
    </source>
</evidence>
<dbReference type="EMBL" id="JAAAJA010002093">
    <property type="protein sequence ID" value="KAG0243451.1"/>
    <property type="molecule type" value="Genomic_DNA"/>
</dbReference>
<comment type="caution">
    <text evidence="2">The sequence shown here is derived from an EMBL/GenBank/DDBJ whole genome shotgun (WGS) entry which is preliminary data.</text>
</comment>
<keyword evidence="3" id="KW-1185">Reference proteome</keyword>
<accession>A0A9P6PGC6</accession>
<name>A0A9P6PGC6_9FUNG</name>
<protein>
    <submittedName>
        <fullName evidence="2">Uncharacterized protein</fullName>
    </submittedName>
</protein>
<evidence type="ECO:0000313" key="2">
    <source>
        <dbReference type="EMBL" id="KAG0243451.1"/>
    </source>
</evidence>
<dbReference type="Proteomes" id="UP000726737">
    <property type="component" value="Unassembled WGS sequence"/>
</dbReference>
<dbReference type="OrthoDB" id="2446962at2759"/>
<feature type="region of interest" description="Disordered" evidence="1">
    <location>
        <begin position="45"/>
        <end position="98"/>
    </location>
</feature>
<reference evidence="2" key="1">
    <citation type="journal article" date="2020" name="Fungal Divers.">
        <title>Resolving the Mortierellaceae phylogeny through synthesis of multi-gene phylogenetics and phylogenomics.</title>
        <authorList>
            <person name="Vandepol N."/>
            <person name="Liber J."/>
            <person name="Desiro A."/>
            <person name="Na H."/>
            <person name="Kennedy M."/>
            <person name="Barry K."/>
            <person name="Grigoriev I.V."/>
            <person name="Miller A.N."/>
            <person name="O'Donnell K."/>
            <person name="Stajich J.E."/>
            <person name="Bonito G."/>
        </authorList>
    </citation>
    <scope>NUCLEOTIDE SEQUENCE</scope>
    <source>
        <strain evidence="2">KOD948</strain>
    </source>
</reference>
<sequence>MLSDVSQKVGDLDSRVNQMESLVSYKLVDIESKVKELSTEQSEITQAIHQPGISQDSKEQENILTPRTSDVSGRNPQRRHVGSEDDMENVNDGRGSNSTTLVDRASIVELRRELQAFGMRYHELNDGLLTDLMGQMREAKLMLFDTVDEVDKRLGMRVDRIEAEMHAKLLIDIENRIQERVLAMEQ</sequence>
<dbReference type="AlphaFoldDB" id="A0A9P6PGC6"/>
<proteinExistence type="predicted"/>
<feature type="compositionally biased region" description="Polar residues" evidence="1">
    <location>
        <begin position="62"/>
        <end position="75"/>
    </location>
</feature>
<evidence type="ECO:0000256" key="1">
    <source>
        <dbReference type="SAM" id="MobiDB-lite"/>
    </source>
</evidence>
<feature type="non-terminal residue" evidence="2">
    <location>
        <position position="186"/>
    </location>
</feature>
<feature type="compositionally biased region" description="Polar residues" evidence="1">
    <location>
        <begin position="45"/>
        <end position="55"/>
    </location>
</feature>